<protein>
    <submittedName>
        <fullName evidence="1">Uncharacterized protein</fullName>
    </submittedName>
</protein>
<dbReference type="AlphaFoldDB" id="A0A381WAD1"/>
<evidence type="ECO:0000313" key="1">
    <source>
        <dbReference type="EMBL" id="SVA49445.1"/>
    </source>
</evidence>
<organism evidence="1">
    <name type="scientific">marine metagenome</name>
    <dbReference type="NCBI Taxonomy" id="408172"/>
    <lineage>
        <taxon>unclassified sequences</taxon>
        <taxon>metagenomes</taxon>
        <taxon>ecological metagenomes</taxon>
    </lineage>
</organism>
<dbReference type="EMBL" id="UINC01011174">
    <property type="protein sequence ID" value="SVA49445.1"/>
    <property type="molecule type" value="Genomic_DNA"/>
</dbReference>
<reference evidence="1" key="1">
    <citation type="submission" date="2018-05" db="EMBL/GenBank/DDBJ databases">
        <authorList>
            <person name="Lanie J.A."/>
            <person name="Ng W.-L."/>
            <person name="Kazmierczak K.M."/>
            <person name="Andrzejewski T.M."/>
            <person name="Davidsen T.M."/>
            <person name="Wayne K.J."/>
            <person name="Tettelin H."/>
            <person name="Glass J.I."/>
            <person name="Rusch D."/>
            <person name="Podicherti R."/>
            <person name="Tsui H.-C.T."/>
            <person name="Winkler M.E."/>
        </authorList>
    </citation>
    <scope>NUCLEOTIDE SEQUENCE</scope>
</reference>
<accession>A0A381WAD1</accession>
<proteinExistence type="predicted"/>
<sequence>MVLESTPTSYKWANIGRKEKICVLVPDHV</sequence>
<gene>
    <name evidence="1" type="ORF">METZ01_LOCUS102299</name>
</gene>
<name>A0A381WAD1_9ZZZZ</name>